<reference evidence="2 3" key="1">
    <citation type="submission" date="2018-06" db="EMBL/GenBank/DDBJ databases">
        <title>Genomic Encyclopedia of Type Strains, Phase III (KMG-III): the genomes of soil and plant-associated and newly described type strains.</title>
        <authorList>
            <person name="Whitman W."/>
        </authorList>
    </citation>
    <scope>NUCLEOTIDE SEQUENCE [LARGE SCALE GENOMIC DNA]</scope>
    <source>
        <strain evidence="2 3">JC5</strain>
    </source>
</reference>
<proteinExistence type="predicted"/>
<evidence type="ECO:0000256" key="1">
    <source>
        <dbReference type="SAM" id="Phobius"/>
    </source>
</evidence>
<dbReference type="EMBL" id="QJSY01000017">
    <property type="protein sequence ID" value="PYE57945.1"/>
    <property type="molecule type" value="Genomic_DNA"/>
</dbReference>
<comment type="caution">
    <text evidence="2">The sequence shown here is derived from an EMBL/GenBank/DDBJ whole genome shotgun (WGS) entry which is preliminary data.</text>
</comment>
<evidence type="ECO:0000313" key="2">
    <source>
        <dbReference type="EMBL" id="PYE57945.1"/>
    </source>
</evidence>
<accession>A0ABX5PMK8</accession>
<dbReference type="Proteomes" id="UP000247584">
    <property type="component" value="Unassembled WGS sequence"/>
</dbReference>
<feature type="transmembrane region" description="Helical" evidence="1">
    <location>
        <begin position="12"/>
        <end position="33"/>
    </location>
</feature>
<keyword evidence="1" id="KW-1133">Transmembrane helix</keyword>
<protein>
    <submittedName>
        <fullName evidence="2">Uncharacterized protein</fullName>
    </submittedName>
</protein>
<gene>
    <name evidence="2" type="ORF">C8J23_1176</name>
</gene>
<keyword evidence="3" id="KW-1185">Reference proteome</keyword>
<evidence type="ECO:0000313" key="3">
    <source>
        <dbReference type="Proteomes" id="UP000247584"/>
    </source>
</evidence>
<keyword evidence="1" id="KW-0472">Membrane</keyword>
<organism evidence="2 3">
    <name type="scientific">Shewanella chilikensis</name>
    <dbReference type="NCBI Taxonomy" id="558541"/>
    <lineage>
        <taxon>Bacteria</taxon>
        <taxon>Pseudomonadati</taxon>
        <taxon>Pseudomonadota</taxon>
        <taxon>Gammaproteobacteria</taxon>
        <taxon>Alteromonadales</taxon>
        <taxon>Shewanellaceae</taxon>
        <taxon>Shewanella</taxon>
    </lineage>
</organism>
<keyword evidence="1" id="KW-0812">Transmembrane</keyword>
<name>A0ABX5PMK8_9GAMM</name>
<sequence>MKPVPWFDGLKRWHFALATVLLFGIEVLIARYAPPGFIRGFMRSAGSHIDVLRP</sequence>